<organism evidence="1 2">
    <name type="scientific">Eumeta variegata</name>
    <name type="common">Bagworm moth</name>
    <name type="synonym">Eumeta japonica</name>
    <dbReference type="NCBI Taxonomy" id="151549"/>
    <lineage>
        <taxon>Eukaryota</taxon>
        <taxon>Metazoa</taxon>
        <taxon>Ecdysozoa</taxon>
        <taxon>Arthropoda</taxon>
        <taxon>Hexapoda</taxon>
        <taxon>Insecta</taxon>
        <taxon>Pterygota</taxon>
        <taxon>Neoptera</taxon>
        <taxon>Endopterygota</taxon>
        <taxon>Lepidoptera</taxon>
        <taxon>Glossata</taxon>
        <taxon>Ditrysia</taxon>
        <taxon>Tineoidea</taxon>
        <taxon>Psychidae</taxon>
        <taxon>Oiketicinae</taxon>
        <taxon>Eumeta</taxon>
    </lineage>
</organism>
<evidence type="ECO:0000313" key="1">
    <source>
        <dbReference type="EMBL" id="GBP11233.1"/>
    </source>
</evidence>
<gene>
    <name evidence="1" type="ORF">EVAR_6045_1</name>
</gene>
<evidence type="ECO:0000313" key="2">
    <source>
        <dbReference type="Proteomes" id="UP000299102"/>
    </source>
</evidence>
<dbReference type="Proteomes" id="UP000299102">
    <property type="component" value="Unassembled WGS sequence"/>
</dbReference>
<accession>A0A4C1T9P0</accession>
<sequence>METKGRPPSRPLKLRNAACGLGRRRHHRLLSSLGLKCNVNKTECAMFIHKRNYCRIIRIRDKLIEYKISVKYLDVHLDKTMTMGK</sequence>
<keyword evidence="2" id="KW-1185">Reference proteome</keyword>
<comment type="caution">
    <text evidence="1">The sequence shown here is derived from an EMBL/GenBank/DDBJ whole genome shotgun (WGS) entry which is preliminary data.</text>
</comment>
<dbReference type="AlphaFoldDB" id="A0A4C1T9P0"/>
<reference evidence="1 2" key="1">
    <citation type="journal article" date="2019" name="Commun. Biol.">
        <title>The bagworm genome reveals a unique fibroin gene that provides high tensile strength.</title>
        <authorList>
            <person name="Kono N."/>
            <person name="Nakamura H."/>
            <person name="Ohtoshi R."/>
            <person name="Tomita M."/>
            <person name="Numata K."/>
            <person name="Arakawa K."/>
        </authorList>
    </citation>
    <scope>NUCLEOTIDE SEQUENCE [LARGE SCALE GENOMIC DNA]</scope>
</reference>
<dbReference type="OrthoDB" id="7429635at2759"/>
<dbReference type="EMBL" id="BGZK01000045">
    <property type="protein sequence ID" value="GBP11233.1"/>
    <property type="molecule type" value="Genomic_DNA"/>
</dbReference>
<name>A0A4C1T9P0_EUMVA</name>
<protein>
    <submittedName>
        <fullName evidence="1">Uncharacterized protein</fullName>
    </submittedName>
</protein>
<proteinExistence type="predicted"/>